<dbReference type="Gene3D" id="2.170.130.10">
    <property type="entry name" value="TonB-dependent receptor, plug domain"/>
    <property type="match status" value="1"/>
</dbReference>
<evidence type="ECO:0000256" key="3">
    <source>
        <dbReference type="ARBA" id="ARBA00022452"/>
    </source>
</evidence>
<evidence type="ECO:0000256" key="2">
    <source>
        <dbReference type="ARBA" id="ARBA00022448"/>
    </source>
</evidence>
<dbReference type="Gene3D" id="2.40.170.20">
    <property type="entry name" value="TonB-dependent receptor, beta-barrel domain"/>
    <property type="match status" value="1"/>
</dbReference>
<dbReference type="PROSITE" id="PS52016">
    <property type="entry name" value="TONB_DEPENDENT_REC_3"/>
    <property type="match status" value="1"/>
</dbReference>
<feature type="domain" description="TonB-dependent receptor-like beta-barrel" evidence="13">
    <location>
        <begin position="173"/>
        <end position="597"/>
    </location>
</feature>
<feature type="chain" id="PRO_5003993889" evidence="12">
    <location>
        <begin position="20"/>
        <end position="623"/>
    </location>
</feature>
<dbReference type="EMBL" id="AMZN01000055">
    <property type="protein sequence ID" value="ELR70121.1"/>
    <property type="molecule type" value="Genomic_DNA"/>
</dbReference>
<feature type="signal peptide" evidence="12">
    <location>
        <begin position="1"/>
        <end position="19"/>
    </location>
</feature>
<keyword evidence="2 10" id="KW-0813">Transport</keyword>
<dbReference type="InterPro" id="IPR037066">
    <property type="entry name" value="Plug_dom_sf"/>
</dbReference>
<evidence type="ECO:0000256" key="7">
    <source>
        <dbReference type="ARBA" id="ARBA00023077"/>
    </source>
</evidence>
<sequence length="623" mass="69394">MRKKMMAAVLTVAASSVYAQEMQDTLQLQEVVVTGTKFEVPIEKSGKTIYKISQQEIERNAGKSVADLLNQVPGMEMNGAYGPAGSNISYSMRGGRSKHTLILIDGVPLNDPAAITASYDLRFLSLEQVESIEILNGGLSTLYGTGAAAGVINIRLKSASEDVLAGSVDINGGSYGTLAQNLNLNGSSQGFSYLLSAGNTKSEGFSAAQEGTPVDEFDNDGFSRQNILAKLGYEFNDKFEVTFGSAFNQYAAEYDDGAFFDADNELESYELRFTVKPTFKYGKGSVSLNTVYNINNTNYQSSYPTEYEGRNWQVDLINEHQFTSGIKGLFGINLQRPRYAQEGVSEFDDNEFTIVDPYASLLYESNFGLNVHVGTRLNHHSEYGNHLIYNINPSYLIDLNGNMQLKFRGSVSTAFITPSLYQLYSVYGNTDLKPEESTNYDAGLSFYLGKQVSINATYYVRDEEQPIGFVSIFDEDGNYVGGQYQNIQAERKVKGVEFQADWAIIKSLGMNVYYSKIDQENSSEFYRIPASKWGAGINWQPLRSGNLSLTYKHTGERTDLDFITYSEVVLESYDVMDVYADYTLLDRLKVYGAVNNIFDEQFVNTVGFNTRGRNYNIGISYKF</sequence>
<organism evidence="15 16">
    <name type="scientific">Fulvivirga imtechensis AK7</name>
    <dbReference type="NCBI Taxonomy" id="1237149"/>
    <lineage>
        <taxon>Bacteria</taxon>
        <taxon>Pseudomonadati</taxon>
        <taxon>Bacteroidota</taxon>
        <taxon>Cytophagia</taxon>
        <taxon>Cytophagales</taxon>
        <taxon>Fulvivirgaceae</taxon>
        <taxon>Fulvivirga</taxon>
    </lineage>
</organism>
<reference evidence="15 16" key="1">
    <citation type="submission" date="2012-12" db="EMBL/GenBank/DDBJ databases">
        <title>Genome assembly of Fulvivirga imtechensis AK7.</title>
        <authorList>
            <person name="Nupur N."/>
            <person name="Khatri I."/>
            <person name="Kumar R."/>
            <person name="Subramanian S."/>
            <person name="Pinnaka A."/>
        </authorList>
    </citation>
    <scope>NUCLEOTIDE SEQUENCE [LARGE SCALE GENOMIC DNA]</scope>
    <source>
        <strain evidence="15 16">AK7</strain>
    </source>
</reference>
<dbReference type="Pfam" id="PF00593">
    <property type="entry name" value="TonB_dep_Rec_b-barrel"/>
    <property type="match status" value="1"/>
</dbReference>
<dbReference type="PANTHER" id="PTHR30069">
    <property type="entry name" value="TONB-DEPENDENT OUTER MEMBRANE RECEPTOR"/>
    <property type="match status" value="1"/>
</dbReference>
<dbReference type="Pfam" id="PF07715">
    <property type="entry name" value="Plug"/>
    <property type="match status" value="1"/>
</dbReference>
<dbReference type="InterPro" id="IPR039426">
    <property type="entry name" value="TonB-dep_rcpt-like"/>
</dbReference>
<dbReference type="OrthoDB" id="9758472at2"/>
<dbReference type="PANTHER" id="PTHR30069:SF53">
    <property type="entry name" value="COLICIN I RECEPTOR-RELATED"/>
    <property type="match status" value="1"/>
</dbReference>
<dbReference type="InterPro" id="IPR012910">
    <property type="entry name" value="Plug_dom"/>
</dbReference>
<keyword evidence="7 11" id="KW-0798">TonB box</keyword>
<dbReference type="RefSeq" id="WP_009581212.1">
    <property type="nucleotide sequence ID" value="NZ_AMZN01000055.1"/>
</dbReference>
<dbReference type="InterPro" id="IPR036942">
    <property type="entry name" value="Beta-barrel_TonB_sf"/>
</dbReference>
<proteinExistence type="inferred from homology"/>
<keyword evidence="15" id="KW-0675">Receptor</keyword>
<keyword evidence="4 10" id="KW-0812">Transmembrane</keyword>
<comment type="subcellular location">
    <subcellularLocation>
        <location evidence="1 10">Cell outer membrane</location>
        <topology evidence="1 10">Multi-pass membrane protein</topology>
    </subcellularLocation>
</comment>
<dbReference type="CDD" id="cd01347">
    <property type="entry name" value="ligand_gated_channel"/>
    <property type="match status" value="1"/>
</dbReference>
<dbReference type="InterPro" id="IPR000531">
    <property type="entry name" value="Beta-barrel_TonB"/>
</dbReference>
<name>L8JMH8_9BACT</name>
<gene>
    <name evidence="15" type="ORF">C900_03806</name>
</gene>
<comment type="similarity">
    <text evidence="10 11">Belongs to the TonB-dependent receptor family.</text>
</comment>
<keyword evidence="3 10" id="KW-1134">Transmembrane beta strand</keyword>
<dbReference type="eggNOG" id="COG4206">
    <property type="taxonomic scope" value="Bacteria"/>
</dbReference>
<dbReference type="STRING" id="1237149.C900_03806"/>
<keyword evidence="9 10" id="KW-0998">Cell outer membrane</keyword>
<evidence type="ECO:0000256" key="11">
    <source>
        <dbReference type="RuleBase" id="RU003357"/>
    </source>
</evidence>
<evidence type="ECO:0000256" key="1">
    <source>
        <dbReference type="ARBA" id="ARBA00004571"/>
    </source>
</evidence>
<dbReference type="SUPFAM" id="SSF56935">
    <property type="entry name" value="Porins"/>
    <property type="match status" value="1"/>
</dbReference>
<evidence type="ECO:0000256" key="10">
    <source>
        <dbReference type="PROSITE-ProRule" id="PRU01360"/>
    </source>
</evidence>
<protein>
    <submittedName>
        <fullName evidence="15">TonB-dependent receptor</fullName>
    </submittedName>
</protein>
<keyword evidence="6" id="KW-0406">Ion transport</keyword>
<keyword evidence="8 10" id="KW-0472">Membrane</keyword>
<evidence type="ECO:0000313" key="15">
    <source>
        <dbReference type="EMBL" id="ELR70121.1"/>
    </source>
</evidence>
<evidence type="ECO:0000256" key="5">
    <source>
        <dbReference type="ARBA" id="ARBA00022729"/>
    </source>
</evidence>
<dbReference type="GO" id="GO:0015889">
    <property type="term" value="P:cobalamin transport"/>
    <property type="evidence" value="ECO:0007669"/>
    <property type="project" value="TreeGrafter"/>
</dbReference>
<dbReference type="GO" id="GO:0006811">
    <property type="term" value="P:monoatomic ion transport"/>
    <property type="evidence" value="ECO:0007669"/>
    <property type="project" value="UniProtKB-KW"/>
</dbReference>
<feature type="domain" description="TonB-dependent receptor plug" evidence="14">
    <location>
        <begin position="43"/>
        <end position="151"/>
    </location>
</feature>
<dbReference type="Proteomes" id="UP000011135">
    <property type="component" value="Unassembled WGS sequence"/>
</dbReference>
<evidence type="ECO:0000313" key="16">
    <source>
        <dbReference type="Proteomes" id="UP000011135"/>
    </source>
</evidence>
<dbReference type="AlphaFoldDB" id="L8JMH8"/>
<evidence type="ECO:0000256" key="6">
    <source>
        <dbReference type="ARBA" id="ARBA00023065"/>
    </source>
</evidence>
<evidence type="ECO:0000256" key="8">
    <source>
        <dbReference type="ARBA" id="ARBA00023136"/>
    </source>
</evidence>
<evidence type="ECO:0000259" key="14">
    <source>
        <dbReference type="Pfam" id="PF07715"/>
    </source>
</evidence>
<dbReference type="GO" id="GO:0009279">
    <property type="term" value="C:cell outer membrane"/>
    <property type="evidence" value="ECO:0007669"/>
    <property type="project" value="UniProtKB-SubCell"/>
</dbReference>
<evidence type="ECO:0000256" key="9">
    <source>
        <dbReference type="ARBA" id="ARBA00023237"/>
    </source>
</evidence>
<evidence type="ECO:0000259" key="13">
    <source>
        <dbReference type="Pfam" id="PF00593"/>
    </source>
</evidence>
<evidence type="ECO:0000256" key="4">
    <source>
        <dbReference type="ARBA" id="ARBA00022692"/>
    </source>
</evidence>
<accession>L8JMH8</accession>
<keyword evidence="16" id="KW-1185">Reference proteome</keyword>
<keyword evidence="5 12" id="KW-0732">Signal</keyword>
<comment type="caution">
    <text evidence="15">The sequence shown here is derived from an EMBL/GenBank/DDBJ whole genome shotgun (WGS) entry which is preliminary data.</text>
</comment>
<evidence type="ECO:0000256" key="12">
    <source>
        <dbReference type="SAM" id="SignalP"/>
    </source>
</evidence>